<evidence type="ECO:0000313" key="13">
    <source>
        <dbReference type="Proteomes" id="UP000683139"/>
    </source>
</evidence>
<keyword evidence="4" id="KW-0808">Transferase</keyword>
<keyword evidence="7" id="KW-0067">ATP-binding</keyword>
<keyword evidence="3" id="KW-0597">Phosphoprotein</keyword>
<dbReference type="GO" id="GO:0016020">
    <property type="term" value="C:membrane"/>
    <property type="evidence" value="ECO:0007669"/>
    <property type="project" value="InterPro"/>
</dbReference>
<protein>
    <recommendedName>
        <fullName evidence="2">histidine kinase</fullName>
        <ecNumber evidence="2">2.7.13.3</ecNumber>
    </recommendedName>
</protein>
<dbReference type="Gene3D" id="3.30.565.10">
    <property type="entry name" value="Histidine kinase-like ATPase, C-terminal domain"/>
    <property type="match status" value="1"/>
</dbReference>
<keyword evidence="9" id="KW-0175">Coiled coil</keyword>
<keyword evidence="10" id="KW-0472">Membrane</keyword>
<dbReference type="GO" id="GO:0046983">
    <property type="term" value="F:protein dimerization activity"/>
    <property type="evidence" value="ECO:0007669"/>
    <property type="project" value="InterPro"/>
</dbReference>
<dbReference type="InterPro" id="IPR050482">
    <property type="entry name" value="Sensor_HK_TwoCompSys"/>
</dbReference>
<evidence type="ECO:0000256" key="5">
    <source>
        <dbReference type="ARBA" id="ARBA00022741"/>
    </source>
</evidence>
<feature type="domain" description="Signal transduction histidine kinase subgroup 3 dimerisation and phosphoacceptor" evidence="11">
    <location>
        <begin position="172"/>
        <end position="235"/>
    </location>
</feature>
<gene>
    <name evidence="12" type="ORF">J40TS1_42260</name>
</gene>
<keyword evidence="8" id="KW-0902">Two-component regulatory system</keyword>
<feature type="transmembrane region" description="Helical" evidence="10">
    <location>
        <begin position="93"/>
        <end position="114"/>
    </location>
</feature>
<dbReference type="EC" id="2.7.13.3" evidence="2"/>
<evidence type="ECO:0000259" key="11">
    <source>
        <dbReference type="Pfam" id="PF07730"/>
    </source>
</evidence>
<dbReference type="AlphaFoldDB" id="A0A919YUB9"/>
<evidence type="ECO:0000313" key="12">
    <source>
        <dbReference type="EMBL" id="GIP18584.1"/>
    </source>
</evidence>
<keyword evidence="6 12" id="KW-0418">Kinase</keyword>
<dbReference type="Pfam" id="PF07730">
    <property type="entry name" value="HisKA_3"/>
    <property type="match status" value="1"/>
</dbReference>
<accession>A0A919YUB9</accession>
<organism evidence="12 13">
    <name type="scientific">Paenibacillus montaniterrae</name>
    <dbReference type="NCBI Taxonomy" id="429341"/>
    <lineage>
        <taxon>Bacteria</taxon>
        <taxon>Bacillati</taxon>
        <taxon>Bacillota</taxon>
        <taxon>Bacilli</taxon>
        <taxon>Bacillales</taxon>
        <taxon>Paenibacillaceae</taxon>
        <taxon>Paenibacillus</taxon>
    </lineage>
</organism>
<keyword evidence="10" id="KW-0812">Transmembrane</keyword>
<dbReference type="PANTHER" id="PTHR24421:SF10">
    <property type="entry name" value="NITRATE_NITRITE SENSOR PROTEIN NARQ"/>
    <property type="match status" value="1"/>
</dbReference>
<dbReference type="SUPFAM" id="SSF55874">
    <property type="entry name" value="ATPase domain of HSP90 chaperone/DNA topoisomerase II/histidine kinase"/>
    <property type="match status" value="1"/>
</dbReference>
<evidence type="ECO:0000256" key="2">
    <source>
        <dbReference type="ARBA" id="ARBA00012438"/>
    </source>
</evidence>
<feature type="transmembrane region" description="Helical" evidence="10">
    <location>
        <begin position="59"/>
        <end position="81"/>
    </location>
</feature>
<comment type="catalytic activity">
    <reaction evidence="1">
        <text>ATP + protein L-histidine = ADP + protein N-phospho-L-histidine.</text>
        <dbReference type="EC" id="2.7.13.3"/>
    </reaction>
</comment>
<evidence type="ECO:0000256" key="7">
    <source>
        <dbReference type="ARBA" id="ARBA00022840"/>
    </source>
</evidence>
<evidence type="ECO:0000256" key="8">
    <source>
        <dbReference type="ARBA" id="ARBA00023012"/>
    </source>
</evidence>
<dbReference type="EMBL" id="BOSE01000009">
    <property type="protein sequence ID" value="GIP18584.1"/>
    <property type="molecule type" value="Genomic_DNA"/>
</dbReference>
<dbReference type="GO" id="GO:0005524">
    <property type="term" value="F:ATP binding"/>
    <property type="evidence" value="ECO:0007669"/>
    <property type="project" value="UniProtKB-KW"/>
</dbReference>
<dbReference type="CDD" id="cd16917">
    <property type="entry name" value="HATPase_UhpB-NarQ-NarX-like"/>
    <property type="match status" value="1"/>
</dbReference>
<proteinExistence type="predicted"/>
<keyword evidence="5" id="KW-0547">Nucleotide-binding</keyword>
<feature type="coiled-coil region" evidence="9">
    <location>
        <begin position="133"/>
        <end position="170"/>
    </location>
</feature>
<sequence>MALKLDPMKLVTGWRFLQLALLVHLWMMGEQGTASFVFIFLLFIMTALRWRFRLPIWTVLADIVICLSYFPITLISYYGLALPIFELALKGKWLLSLVCFACFAIAPVTSLMFWNNVQAVMFGSFASLMLHMQQAIKREADEQRQARSELESLNKQLLEANRSVAQKAKLMERYRISRQLHDHLGHDLTGAALALQAYDYMEDGEEAEKLLQEVKLRLERSTASLRETVHNVTPTAWLGVESLEQIASSFHQCPVRFQKSGNLGQLDAYSWELLEACLKEALTNIARHSDATEVVVDLQATDSFLRLSIKDNGSLNKGEPAGTGLRGLRARARALAGSISVNREDGYHIVCVLPVGKQGGEAE</sequence>
<evidence type="ECO:0000256" key="10">
    <source>
        <dbReference type="SAM" id="Phobius"/>
    </source>
</evidence>
<evidence type="ECO:0000256" key="1">
    <source>
        <dbReference type="ARBA" id="ARBA00000085"/>
    </source>
</evidence>
<evidence type="ECO:0000256" key="4">
    <source>
        <dbReference type="ARBA" id="ARBA00022679"/>
    </source>
</evidence>
<reference evidence="12" key="1">
    <citation type="submission" date="2021-03" db="EMBL/GenBank/DDBJ databases">
        <title>Antimicrobial resistance genes in bacteria isolated from Japanese honey, and their potential for conferring macrolide and lincosamide resistance in the American foulbrood pathogen Paenibacillus larvae.</title>
        <authorList>
            <person name="Okamoto M."/>
            <person name="Kumagai M."/>
            <person name="Kanamori H."/>
            <person name="Takamatsu D."/>
        </authorList>
    </citation>
    <scope>NUCLEOTIDE SEQUENCE</scope>
    <source>
        <strain evidence="12">J40TS1</strain>
    </source>
</reference>
<dbReference type="GO" id="GO:0000155">
    <property type="term" value="F:phosphorelay sensor kinase activity"/>
    <property type="evidence" value="ECO:0007669"/>
    <property type="project" value="InterPro"/>
</dbReference>
<dbReference type="InterPro" id="IPR036890">
    <property type="entry name" value="HATPase_C_sf"/>
</dbReference>
<dbReference type="InterPro" id="IPR011712">
    <property type="entry name" value="Sig_transdc_His_kin_sub3_dim/P"/>
</dbReference>
<evidence type="ECO:0000256" key="6">
    <source>
        <dbReference type="ARBA" id="ARBA00022777"/>
    </source>
</evidence>
<dbReference type="PANTHER" id="PTHR24421">
    <property type="entry name" value="NITRATE/NITRITE SENSOR PROTEIN NARX-RELATED"/>
    <property type="match status" value="1"/>
</dbReference>
<dbReference type="Proteomes" id="UP000683139">
    <property type="component" value="Unassembled WGS sequence"/>
</dbReference>
<dbReference type="RefSeq" id="WP_213519203.1">
    <property type="nucleotide sequence ID" value="NZ_BOSE01000009.1"/>
</dbReference>
<evidence type="ECO:0000256" key="9">
    <source>
        <dbReference type="SAM" id="Coils"/>
    </source>
</evidence>
<keyword evidence="13" id="KW-1185">Reference proteome</keyword>
<keyword evidence="10" id="KW-1133">Transmembrane helix</keyword>
<dbReference type="Gene3D" id="1.20.5.1930">
    <property type="match status" value="1"/>
</dbReference>
<name>A0A919YUB9_9BACL</name>
<comment type="caution">
    <text evidence="12">The sequence shown here is derived from an EMBL/GenBank/DDBJ whole genome shotgun (WGS) entry which is preliminary data.</text>
</comment>
<evidence type="ECO:0000256" key="3">
    <source>
        <dbReference type="ARBA" id="ARBA00022553"/>
    </source>
</evidence>